<evidence type="ECO:0008006" key="3">
    <source>
        <dbReference type="Google" id="ProtNLM"/>
    </source>
</evidence>
<reference evidence="1 2" key="1">
    <citation type="submission" date="2018-05" db="EMBL/GenBank/DDBJ databases">
        <title>Marinifilum breve JC075T sp. nov., a marine bacterium isolated from Yongle Blue Hole in the South China Sea.</title>
        <authorList>
            <person name="Fu T."/>
        </authorList>
    </citation>
    <scope>NUCLEOTIDE SEQUENCE [LARGE SCALE GENOMIC DNA]</scope>
    <source>
        <strain evidence="1 2">JC075</strain>
    </source>
</reference>
<dbReference type="InterPro" id="IPR000801">
    <property type="entry name" value="Esterase-like"/>
</dbReference>
<gene>
    <name evidence="1" type="ORF">DF185_01005</name>
</gene>
<dbReference type="AlphaFoldDB" id="A0A2V4AF30"/>
<proteinExistence type="predicted"/>
<dbReference type="PANTHER" id="PTHR48098">
    <property type="entry name" value="ENTEROCHELIN ESTERASE-RELATED"/>
    <property type="match status" value="1"/>
</dbReference>
<comment type="caution">
    <text evidence="1">The sequence shown here is derived from an EMBL/GenBank/DDBJ whole genome shotgun (WGS) entry which is preliminary data.</text>
</comment>
<dbReference type="Gene3D" id="3.40.50.1820">
    <property type="entry name" value="alpha/beta hydrolase"/>
    <property type="match status" value="1"/>
</dbReference>
<protein>
    <recommendedName>
        <fullName evidence="3">Esterase</fullName>
    </recommendedName>
</protein>
<dbReference type="InterPro" id="IPR029058">
    <property type="entry name" value="AB_hydrolase_fold"/>
</dbReference>
<dbReference type="Proteomes" id="UP000248079">
    <property type="component" value="Unassembled WGS sequence"/>
</dbReference>
<dbReference type="SUPFAM" id="SSF53474">
    <property type="entry name" value="alpha/beta-Hydrolases"/>
    <property type="match status" value="1"/>
</dbReference>
<sequence>MNTSKYCFEGYNQIKNSSYEDGKISFFVFNSSSRSWVPYFVYLPPNFSTDRNYPLVLFMHGQGGDETTFNKYVKEEQLNKWILDGEIEPVVIAGIRGDNDRENVQWFTPENESLIAGDGLGEFVQYCQNNFNAGVESNDISIEGHSRGAAGAIHYYLKYPGKFASVAGMGYVSDYTLPSNKKLASQNLEALKKLQIPLRLEIGTEDSFVLTKNRRCIYDLHNHLNDLELNHEFEVLHGVEHRFDYFWHYFTEEGLINGLRHLKFHENARKLLKK</sequence>
<dbReference type="PANTHER" id="PTHR48098:SF1">
    <property type="entry name" value="DIACYLGLYCEROL ACYLTRANSFERASE_MYCOLYLTRANSFERASE AG85A"/>
    <property type="match status" value="1"/>
</dbReference>
<dbReference type="RefSeq" id="WP_110358864.1">
    <property type="nucleotide sequence ID" value="NZ_QFLI01000001.1"/>
</dbReference>
<keyword evidence="2" id="KW-1185">Reference proteome</keyword>
<dbReference type="OrthoDB" id="9803578at2"/>
<dbReference type="InterPro" id="IPR050583">
    <property type="entry name" value="Mycobacterial_A85_antigen"/>
</dbReference>
<accession>A0A2V4AF30</accession>
<evidence type="ECO:0000313" key="2">
    <source>
        <dbReference type="Proteomes" id="UP000248079"/>
    </source>
</evidence>
<name>A0A2V4AF30_9BACT</name>
<evidence type="ECO:0000313" key="1">
    <source>
        <dbReference type="EMBL" id="PXY02704.1"/>
    </source>
</evidence>
<dbReference type="Pfam" id="PF00756">
    <property type="entry name" value="Esterase"/>
    <property type="match status" value="1"/>
</dbReference>
<organism evidence="1 2">
    <name type="scientific">Marinifilum breve</name>
    <dbReference type="NCBI Taxonomy" id="2184082"/>
    <lineage>
        <taxon>Bacteria</taxon>
        <taxon>Pseudomonadati</taxon>
        <taxon>Bacteroidota</taxon>
        <taxon>Bacteroidia</taxon>
        <taxon>Marinilabiliales</taxon>
        <taxon>Marinifilaceae</taxon>
    </lineage>
</organism>
<dbReference type="EMBL" id="QFLI01000001">
    <property type="protein sequence ID" value="PXY02704.1"/>
    <property type="molecule type" value="Genomic_DNA"/>
</dbReference>